<reference evidence="2" key="1">
    <citation type="submission" date="2014-09" db="EMBL/GenBank/DDBJ databases">
        <title>Genome sequence of the luminous mushroom Mycena chlorophos for searching fungal bioluminescence genes.</title>
        <authorList>
            <person name="Tanaka Y."/>
            <person name="Kasuga D."/>
            <person name="Oba Y."/>
            <person name="Hase S."/>
            <person name="Sato K."/>
            <person name="Oba Y."/>
            <person name="Sakakibara Y."/>
        </authorList>
    </citation>
    <scope>NUCLEOTIDE SEQUENCE</scope>
</reference>
<dbReference type="EMBL" id="DF837977">
    <property type="protein sequence ID" value="GAT42463.1"/>
    <property type="molecule type" value="Genomic_DNA"/>
</dbReference>
<feature type="compositionally biased region" description="Basic and acidic residues" evidence="1">
    <location>
        <begin position="1"/>
        <end position="18"/>
    </location>
</feature>
<organism evidence="2 3">
    <name type="scientific">Mycena chlorophos</name>
    <name type="common">Agaric fungus</name>
    <name type="synonym">Agaricus chlorophos</name>
    <dbReference type="NCBI Taxonomy" id="658473"/>
    <lineage>
        <taxon>Eukaryota</taxon>
        <taxon>Fungi</taxon>
        <taxon>Dikarya</taxon>
        <taxon>Basidiomycota</taxon>
        <taxon>Agaricomycotina</taxon>
        <taxon>Agaricomycetes</taxon>
        <taxon>Agaricomycetidae</taxon>
        <taxon>Agaricales</taxon>
        <taxon>Marasmiineae</taxon>
        <taxon>Mycenaceae</taxon>
        <taxon>Mycena</taxon>
    </lineage>
</organism>
<protein>
    <submittedName>
        <fullName evidence="2">Uncharacterized protein</fullName>
    </submittedName>
</protein>
<name>A0ABQ0KUB5_MYCCL</name>
<feature type="region of interest" description="Disordered" evidence="1">
    <location>
        <begin position="98"/>
        <end position="122"/>
    </location>
</feature>
<gene>
    <name evidence="2" type="ORF">MCHLO_00177</name>
</gene>
<evidence type="ECO:0000256" key="1">
    <source>
        <dbReference type="SAM" id="MobiDB-lite"/>
    </source>
</evidence>
<keyword evidence="3" id="KW-1185">Reference proteome</keyword>
<evidence type="ECO:0000313" key="2">
    <source>
        <dbReference type="EMBL" id="GAT42463.1"/>
    </source>
</evidence>
<feature type="region of interest" description="Disordered" evidence="1">
    <location>
        <begin position="1"/>
        <end position="36"/>
    </location>
</feature>
<evidence type="ECO:0000313" key="3">
    <source>
        <dbReference type="Proteomes" id="UP000815677"/>
    </source>
</evidence>
<accession>A0ABQ0KUB5</accession>
<dbReference type="Proteomes" id="UP000815677">
    <property type="component" value="Unassembled WGS sequence"/>
</dbReference>
<proteinExistence type="predicted"/>
<sequence length="287" mass="32009">MLRLQTTEHDAFVSDRTRTTPPELAPPETGQSRSATALTGHIRTTSSRPTVNSRGCLVSTVSGSTVPLATDHRRVLPQFPPLRATTIYETIHNTTPRFTYENGTMASSQPSLNGSRPSNPQTTPTCWTRADAFKQAGMVEGRIALSRSRIRETDSEAIRRIRRANASKSLFLWVRRRTRTETRAELYPGRIARRANNLKVSYNTTTIGARPRDARNGHAYGSTVPLFLAGMLRFLVTDAETRRRTRDCRKEGIQLAEGAVRNWRTMSGYCVGVEEMHSSECTARSGV</sequence>